<evidence type="ECO:0000259" key="6">
    <source>
        <dbReference type="Pfam" id="PF13664"/>
    </source>
</evidence>
<evidence type="ECO:0000313" key="7">
    <source>
        <dbReference type="EMBL" id="KIJ45766.1"/>
    </source>
</evidence>
<dbReference type="InterPro" id="IPR025423">
    <property type="entry name" value="TMEM205-like"/>
</dbReference>
<gene>
    <name evidence="7" type="ORF">M422DRAFT_251068</name>
</gene>
<comment type="subcellular location">
    <subcellularLocation>
        <location evidence="1">Membrane</location>
    </subcellularLocation>
</comment>
<protein>
    <recommendedName>
        <fullName evidence="6">TMEM205-like domain-containing protein</fullName>
    </recommendedName>
</protein>
<dbReference type="Proteomes" id="UP000054279">
    <property type="component" value="Unassembled WGS sequence"/>
</dbReference>
<dbReference type="Pfam" id="PF13664">
    <property type="entry name" value="DUF4149"/>
    <property type="match status" value="1"/>
</dbReference>
<keyword evidence="2 5" id="KW-0812">Transmembrane</keyword>
<evidence type="ECO:0000256" key="1">
    <source>
        <dbReference type="ARBA" id="ARBA00004370"/>
    </source>
</evidence>
<dbReference type="OrthoDB" id="1641132at2759"/>
<evidence type="ECO:0000256" key="2">
    <source>
        <dbReference type="ARBA" id="ARBA00022692"/>
    </source>
</evidence>
<feature type="transmembrane region" description="Helical" evidence="5">
    <location>
        <begin position="102"/>
        <end position="122"/>
    </location>
</feature>
<evidence type="ECO:0000313" key="8">
    <source>
        <dbReference type="Proteomes" id="UP000054279"/>
    </source>
</evidence>
<feature type="transmembrane region" description="Helical" evidence="5">
    <location>
        <begin position="61"/>
        <end position="82"/>
    </location>
</feature>
<keyword evidence="4 5" id="KW-0472">Membrane</keyword>
<evidence type="ECO:0000256" key="4">
    <source>
        <dbReference type="ARBA" id="ARBA00023136"/>
    </source>
</evidence>
<accession>A0A0C9W3I5</accession>
<name>A0A0C9W3I5_SPHS4</name>
<dbReference type="GO" id="GO:0016020">
    <property type="term" value="C:membrane"/>
    <property type="evidence" value="ECO:0007669"/>
    <property type="project" value="UniProtKB-SubCell"/>
</dbReference>
<keyword evidence="3 5" id="KW-1133">Transmembrane helix</keyword>
<dbReference type="HOGENOM" id="CLU_094297_0_0_1"/>
<reference evidence="7 8" key="1">
    <citation type="submission" date="2014-06" db="EMBL/GenBank/DDBJ databases">
        <title>Evolutionary Origins and Diversification of the Mycorrhizal Mutualists.</title>
        <authorList>
            <consortium name="DOE Joint Genome Institute"/>
            <consortium name="Mycorrhizal Genomics Consortium"/>
            <person name="Kohler A."/>
            <person name="Kuo A."/>
            <person name="Nagy L.G."/>
            <person name="Floudas D."/>
            <person name="Copeland A."/>
            <person name="Barry K.W."/>
            <person name="Cichocki N."/>
            <person name="Veneault-Fourrey C."/>
            <person name="LaButti K."/>
            <person name="Lindquist E.A."/>
            <person name="Lipzen A."/>
            <person name="Lundell T."/>
            <person name="Morin E."/>
            <person name="Murat C."/>
            <person name="Riley R."/>
            <person name="Ohm R."/>
            <person name="Sun H."/>
            <person name="Tunlid A."/>
            <person name="Henrissat B."/>
            <person name="Grigoriev I.V."/>
            <person name="Hibbett D.S."/>
            <person name="Martin F."/>
        </authorList>
    </citation>
    <scope>NUCLEOTIDE SEQUENCE [LARGE SCALE GENOMIC DNA]</scope>
    <source>
        <strain evidence="7 8">SS14</strain>
    </source>
</reference>
<feature type="transmembrane region" description="Helical" evidence="5">
    <location>
        <begin position="159"/>
        <end position="181"/>
    </location>
</feature>
<organism evidence="7 8">
    <name type="scientific">Sphaerobolus stellatus (strain SS14)</name>
    <dbReference type="NCBI Taxonomy" id="990650"/>
    <lineage>
        <taxon>Eukaryota</taxon>
        <taxon>Fungi</taxon>
        <taxon>Dikarya</taxon>
        <taxon>Basidiomycota</taxon>
        <taxon>Agaricomycotina</taxon>
        <taxon>Agaricomycetes</taxon>
        <taxon>Phallomycetidae</taxon>
        <taxon>Geastrales</taxon>
        <taxon>Sphaerobolaceae</taxon>
        <taxon>Sphaerobolus</taxon>
    </lineage>
</organism>
<feature type="transmembrane region" description="Helical" evidence="5">
    <location>
        <begin position="22"/>
        <end position="49"/>
    </location>
</feature>
<dbReference type="PANTHER" id="PTHR23241:SF102">
    <property type="entry name" value="LD23009P"/>
    <property type="match status" value="1"/>
</dbReference>
<dbReference type="InterPro" id="IPR053009">
    <property type="entry name" value="Xanthocillin_Biosynth-Assoc"/>
</dbReference>
<sequence>MSYRYERLSFSGLVDLISADGLYHLGFSFLFGMSIWVNFIGGVIAYRALPRQQFGALQHRTFPVFFSTSQILSSILLILWTLSHPDVVSNWYNPVIADVAQAWALATVLVTQGTNDWVVGPLTSKTMFKRQRLEKAEGKNYNDSGVSDEMKALNKRFGMLHGVSYLLSMGAVVGLIFHGLWLGNVGLRGY</sequence>
<evidence type="ECO:0000256" key="5">
    <source>
        <dbReference type="SAM" id="Phobius"/>
    </source>
</evidence>
<keyword evidence="8" id="KW-1185">Reference proteome</keyword>
<dbReference type="PANTHER" id="PTHR23241">
    <property type="entry name" value="LATE EMBRYOGENESIS ABUNDANT PLANTS LEA-RELATED"/>
    <property type="match status" value="1"/>
</dbReference>
<proteinExistence type="predicted"/>
<feature type="domain" description="TMEM205-like" evidence="6">
    <location>
        <begin position="25"/>
        <end position="131"/>
    </location>
</feature>
<evidence type="ECO:0000256" key="3">
    <source>
        <dbReference type="ARBA" id="ARBA00022989"/>
    </source>
</evidence>
<dbReference type="EMBL" id="KN837111">
    <property type="protein sequence ID" value="KIJ45766.1"/>
    <property type="molecule type" value="Genomic_DNA"/>
</dbReference>
<dbReference type="AlphaFoldDB" id="A0A0C9W3I5"/>